<dbReference type="PANTHER" id="PTHR43381">
    <property type="entry name" value="TRANSLATION INITIATION FACTOR IF-2-RELATED"/>
    <property type="match status" value="1"/>
</dbReference>
<feature type="compositionally biased region" description="Basic and acidic residues" evidence="15">
    <location>
        <begin position="404"/>
        <end position="415"/>
    </location>
</feature>
<dbReference type="Pfam" id="PF00009">
    <property type="entry name" value="GTP_EFTU"/>
    <property type="match status" value="1"/>
</dbReference>
<keyword evidence="10" id="KW-0648">Protein biosynthesis</keyword>
<feature type="compositionally biased region" description="Low complexity" evidence="15">
    <location>
        <begin position="177"/>
        <end position="193"/>
    </location>
</feature>
<dbReference type="InterPro" id="IPR015760">
    <property type="entry name" value="TIF_IF2"/>
</dbReference>
<feature type="region of interest" description="Disordered" evidence="15">
    <location>
        <begin position="338"/>
        <end position="451"/>
    </location>
</feature>
<reference evidence="17 18" key="1">
    <citation type="journal article" date="2020" name="Genome Biol. Evol.">
        <title>A new high-quality draft genome assembly of the Chinese cordyceps Ophiocordyceps sinensis.</title>
        <authorList>
            <person name="Shu R."/>
            <person name="Zhang J."/>
            <person name="Meng Q."/>
            <person name="Zhang H."/>
            <person name="Zhou G."/>
            <person name="Li M."/>
            <person name="Wu P."/>
            <person name="Zhao Y."/>
            <person name="Chen C."/>
            <person name="Qin Q."/>
        </authorList>
    </citation>
    <scope>NUCLEOTIDE SEQUENCE [LARGE SCALE GENOMIC DNA]</scope>
    <source>
        <strain evidence="17 18">IOZ07</strain>
    </source>
</reference>
<name>A0A8H4PYP9_9HYPO</name>
<evidence type="ECO:0000256" key="3">
    <source>
        <dbReference type="ARBA" id="ARBA00011986"/>
    </source>
</evidence>
<dbReference type="CDD" id="cd03703">
    <property type="entry name" value="aeIF5B_II"/>
    <property type="match status" value="1"/>
</dbReference>
<dbReference type="Proteomes" id="UP000557566">
    <property type="component" value="Unassembled WGS sequence"/>
</dbReference>
<dbReference type="FunFam" id="3.40.50.300:FF:000112">
    <property type="entry name" value="Eukaryotic translation initiation factor 5B"/>
    <property type="match status" value="1"/>
</dbReference>
<dbReference type="InterPro" id="IPR027417">
    <property type="entry name" value="P-loop_NTPase"/>
</dbReference>
<evidence type="ECO:0000256" key="11">
    <source>
        <dbReference type="ARBA" id="ARBA00023134"/>
    </source>
</evidence>
<evidence type="ECO:0000256" key="7">
    <source>
        <dbReference type="ARBA" id="ARBA00022723"/>
    </source>
</evidence>
<dbReference type="Pfam" id="PF14578">
    <property type="entry name" value="GTP_EFTU_D4"/>
    <property type="match status" value="1"/>
</dbReference>
<evidence type="ECO:0000256" key="4">
    <source>
        <dbReference type="ARBA" id="ARBA00013824"/>
    </source>
</evidence>
<comment type="catalytic activity">
    <reaction evidence="13">
        <text>GTP + H2O = GDP + phosphate + H(+)</text>
        <dbReference type="Rhea" id="RHEA:19669"/>
        <dbReference type="ChEBI" id="CHEBI:15377"/>
        <dbReference type="ChEBI" id="CHEBI:15378"/>
        <dbReference type="ChEBI" id="CHEBI:37565"/>
        <dbReference type="ChEBI" id="CHEBI:43474"/>
        <dbReference type="ChEBI" id="CHEBI:58189"/>
        <dbReference type="EC" id="3.6.5.3"/>
    </reaction>
</comment>
<dbReference type="GO" id="GO:0005739">
    <property type="term" value="C:mitochondrion"/>
    <property type="evidence" value="ECO:0007669"/>
    <property type="project" value="TreeGrafter"/>
</dbReference>
<evidence type="ECO:0000256" key="10">
    <source>
        <dbReference type="ARBA" id="ARBA00022917"/>
    </source>
</evidence>
<dbReference type="PROSITE" id="PS51722">
    <property type="entry name" value="G_TR_2"/>
    <property type="match status" value="1"/>
</dbReference>
<dbReference type="InterPro" id="IPR036925">
    <property type="entry name" value="TIF_IF2_dom3_sf"/>
</dbReference>
<dbReference type="PANTHER" id="PTHR43381:SF4">
    <property type="entry name" value="EUKARYOTIC TRANSLATION INITIATION FACTOR 5B"/>
    <property type="match status" value="1"/>
</dbReference>
<sequence length="1063" mass="117275">MPPKKRGNKSAQDDWEAELGESIAPPAAATPNDASADADGDNDDNAGGSGGLMAMLRKNKEKRKKKGLQGQGEDVVQGENPPPGLAQAAAAEAPKAPEEASTQEVALPKKKGKDSGKAKGTVNQDKLGDEAENGGKILTRAEKEKLRKEREKQRKKEQLAAKKMTSAPTKAPESSRPAAVVKEVEPTPAAAPEAEGKKKKLPKLPAHLALLQKQQEELRRRREEEDRLEGEAKARFLEEERLAAEDLKRKEELKALKKQKEKERIEQLKKEGKFLTKAQKEEKARNERKLQQMLAAGIKVGPQEYVEADKKKTVYEGKKKRGKNEQMIDEDVALAEAAERARAQAEKAMKEAQEKAARERAEADAKAAADKKAAESDIEDDWEAAAEAEAEDVKESWDADSTENGDKKAAKKDGEDVTGDDESESDEDSDDERISAARQAEAQRKKIAAERREKAHQAALAARSKDDLRSPICCILGHVDTGKTKLLDKVRQTHVQEGEAGGITQQIGATYFPVDAIRQKTAVVNKDNKFDFKVPGLLVIDTPGHESFSNLRSRGSSLCNIAILVVDIMHGLEQQTLESMRLLRDRKTPFIVALNKIDRLYGWKKVENNGFQESLALQNKSVHNEFKKRLDDTKLAFAEQGFNSELFYENKSMAKFVSLIPTSAHTGEGIPDMLKLIVQLTQERMVGSLMYLSEVQATVLEVKAIEGFGMTIDVILSNGVLREGDRIVLCGTEGAIKTNIRALLTPAPLRELRLKSAYVHNKEVKAALGVKISAPGLEGAIAGSRLMVVGPDDDEEDIEDEVESDLTNLLSRVEKSGRGVSVQASTLGSLEALLDFLKDCKIPVANVGIGPVYKRDIMQCGIMLEKAPDYAVMLCFDVKVDKEAHAYAEDQGIKIFTADIIYHLFDSFTKHMDEMLEKKKEESKMLAVFPCVLKPIAVFNKANPIVIGVDVVEGQLKINTPIAAVKSNPVTNAKEIVSLGRVTSIEREHKQIPVCKKGQPSVAVKIEMGGHQPMYGRQLEEEDSLYSLVSRASIDCLKEFYRKEVSNDEWQLLIKLKPLFDIN</sequence>
<dbReference type="InterPro" id="IPR000795">
    <property type="entry name" value="T_Tr_GTP-bd_dom"/>
</dbReference>
<dbReference type="FunFam" id="2.40.30.10:FF:000013">
    <property type="entry name" value="eukaryotic translation initiation factor 5B"/>
    <property type="match status" value="1"/>
</dbReference>
<evidence type="ECO:0000313" key="18">
    <source>
        <dbReference type="Proteomes" id="UP000557566"/>
    </source>
</evidence>
<dbReference type="Gene3D" id="2.40.30.10">
    <property type="entry name" value="Translation factors"/>
    <property type="match status" value="2"/>
</dbReference>
<dbReference type="NCBIfam" id="NF003078">
    <property type="entry name" value="PRK04004.1"/>
    <property type="match status" value="1"/>
</dbReference>
<evidence type="ECO:0000256" key="6">
    <source>
        <dbReference type="ARBA" id="ARBA00022540"/>
    </source>
</evidence>
<dbReference type="InterPro" id="IPR009000">
    <property type="entry name" value="Transl_B-barrel_sf"/>
</dbReference>
<evidence type="ECO:0000256" key="5">
    <source>
        <dbReference type="ARBA" id="ARBA00022490"/>
    </source>
</evidence>
<keyword evidence="14" id="KW-0175">Coiled coil</keyword>
<dbReference type="SUPFAM" id="SSF52540">
    <property type="entry name" value="P-loop containing nucleoside triphosphate hydrolases"/>
    <property type="match status" value="1"/>
</dbReference>
<feature type="compositionally biased region" description="Basic and acidic residues" evidence="15">
    <location>
        <begin position="441"/>
        <end position="451"/>
    </location>
</feature>
<dbReference type="OrthoDB" id="4928at2759"/>
<keyword evidence="8" id="KW-0547">Nucleotide-binding</keyword>
<dbReference type="FunFam" id="3.40.50.10050:FF:000002">
    <property type="entry name" value="Eukaryotic translation initiation factor 5B"/>
    <property type="match status" value="1"/>
</dbReference>
<dbReference type="InterPro" id="IPR029459">
    <property type="entry name" value="EFTU-type"/>
</dbReference>
<keyword evidence="7" id="KW-0479">Metal-binding</keyword>
<feature type="compositionally biased region" description="Basic and acidic residues" evidence="15">
    <location>
        <begin position="338"/>
        <end position="375"/>
    </location>
</feature>
<dbReference type="InterPro" id="IPR023115">
    <property type="entry name" value="TIF_IF2_dom3"/>
</dbReference>
<dbReference type="GO" id="GO:0046872">
    <property type="term" value="F:metal ion binding"/>
    <property type="evidence" value="ECO:0007669"/>
    <property type="project" value="UniProtKB-KW"/>
</dbReference>
<keyword evidence="11" id="KW-0342">GTP-binding</keyword>
<protein>
    <recommendedName>
        <fullName evidence="4">Eukaryotic translation initiation factor 5B</fullName>
        <ecNumber evidence="3">3.6.5.3</ecNumber>
    </recommendedName>
    <alternativeName>
        <fullName evidence="12">Translation initiation factor IF-2</fullName>
    </alternativeName>
</protein>
<keyword evidence="9" id="KW-0378">Hydrolase</keyword>
<dbReference type="EMBL" id="JAAVMX010000001">
    <property type="protein sequence ID" value="KAF4512805.1"/>
    <property type="molecule type" value="Genomic_DNA"/>
</dbReference>
<keyword evidence="5" id="KW-0963">Cytoplasm</keyword>
<dbReference type="EC" id="3.6.5.3" evidence="3"/>
<evidence type="ECO:0000256" key="14">
    <source>
        <dbReference type="SAM" id="Coils"/>
    </source>
</evidence>
<feature type="compositionally biased region" description="Low complexity" evidence="15">
    <location>
        <begin position="85"/>
        <end position="94"/>
    </location>
</feature>
<feature type="compositionally biased region" description="Basic and acidic residues" evidence="15">
    <location>
        <begin position="139"/>
        <end position="160"/>
    </location>
</feature>
<evidence type="ECO:0000256" key="2">
    <source>
        <dbReference type="ARBA" id="ARBA00007733"/>
    </source>
</evidence>
<dbReference type="SUPFAM" id="SSF50447">
    <property type="entry name" value="Translation proteins"/>
    <property type="match status" value="1"/>
</dbReference>
<proteinExistence type="inferred from homology"/>
<accession>A0A8H4PYP9</accession>
<evidence type="ECO:0000256" key="9">
    <source>
        <dbReference type="ARBA" id="ARBA00022801"/>
    </source>
</evidence>
<dbReference type="GO" id="GO:0005525">
    <property type="term" value="F:GTP binding"/>
    <property type="evidence" value="ECO:0007669"/>
    <property type="project" value="UniProtKB-KW"/>
</dbReference>
<dbReference type="PRINTS" id="PR00315">
    <property type="entry name" value="ELONGATNFCT"/>
</dbReference>
<evidence type="ECO:0000256" key="8">
    <source>
        <dbReference type="ARBA" id="ARBA00022741"/>
    </source>
</evidence>
<dbReference type="FunFam" id="2.40.30.10:FF:000026">
    <property type="entry name" value="Eukaryotic translation initiation factor 5B"/>
    <property type="match status" value="1"/>
</dbReference>
<feature type="domain" description="Tr-type G" evidence="16">
    <location>
        <begin position="468"/>
        <end position="686"/>
    </location>
</feature>
<dbReference type="SUPFAM" id="SSF52156">
    <property type="entry name" value="Initiation factor IF2/eIF5b, domain 3"/>
    <property type="match status" value="1"/>
</dbReference>
<gene>
    <name evidence="17" type="ORF">G6O67_000143</name>
</gene>
<comment type="similarity">
    <text evidence="2">Belongs to the TRAFAC class translation factor GTPase superfamily. Classic translation factor GTPase family. IF-2 subfamily.</text>
</comment>
<dbReference type="NCBIfam" id="TIGR00231">
    <property type="entry name" value="small_GTP"/>
    <property type="match status" value="1"/>
</dbReference>
<keyword evidence="18" id="KW-1185">Reference proteome</keyword>
<dbReference type="Pfam" id="PF11987">
    <property type="entry name" value="IF-2"/>
    <property type="match status" value="1"/>
</dbReference>
<feature type="compositionally biased region" description="Basic residues" evidence="15">
    <location>
        <begin position="57"/>
        <end position="67"/>
    </location>
</feature>
<feature type="compositionally biased region" description="Low complexity" evidence="15">
    <location>
        <begin position="24"/>
        <end position="35"/>
    </location>
</feature>
<feature type="compositionally biased region" description="Acidic residues" evidence="15">
    <location>
        <begin position="376"/>
        <end position="390"/>
    </location>
</feature>
<evidence type="ECO:0000256" key="1">
    <source>
        <dbReference type="ARBA" id="ARBA00004496"/>
    </source>
</evidence>
<evidence type="ECO:0000313" key="17">
    <source>
        <dbReference type="EMBL" id="KAF4512805.1"/>
    </source>
</evidence>
<comment type="subcellular location">
    <subcellularLocation>
        <location evidence="1">Cytoplasm</location>
    </subcellularLocation>
</comment>
<evidence type="ECO:0000259" key="16">
    <source>
        <dbReference type="PROSITE" id="PS51722"/>
    </source>
</evidence>
<feature type="compositionally biased region" description="Acidic residues" evidence="15">
    <location>
        <begin position="416"/>
        <end position="431"/>
    </location>
</feature>
<organism evidence="17 18">
    <name type="scientific">Ophiocordyceps sinensis</name>
    <dbReference type="NCBI Taxonomy" id="72228"/>
    <lineage>
        <taxon>Eukaryota</taxon>
        <taxon>Fungi</taxon>
        <taxon>Dikarya</taxon>
        <taxon>Ascomycota</taxon>
        <taxon>Pezizomycotina</taxon>
        <taxon>Sordariomycetes</taxon>
        <taxon>Hypocreomycetidae</taxon>
        <taxon>Hypocreales</taxon>
        <taxon>Ophiocordycipitaceae</taxon>
        <taxon>Ophiocordyceps</taxon>
    </lineage>
</organism>
<dbReference type="InterPro" id="IPR005225">
    <property type="entry name" value="Small_GTP-bd"/>
</dbReference>
<evidence type="ECO:0000256" key="15">
    <source>
        <dbReference type="SAM" id="MobiDB-lite"/>
    </source>
</evidence>
<dbReference type="CDD" id="cd01887">
    <property type="entry name" value="IF2_eIF5B"/>
    <property type="match status" value="1"/>
</dbReference>
<keyword evidence="6" id="KW-0396">Initiation factor</keyword>
<dbReference type="GO" id="GO:0003924">
    <property type="term" value="F:GTPase activity"/>
    <property type="evidence" value="ECO:0007669"/>
    <property type="project" value="InterPro"/>
</dbReference>
<feature type="region of interest" description="Disordered" evidence="15">
    <location>
        <begin position="1"/>
        <end position="203"/>
    </location>
</feature>
<dbReference type="Gene3D" id="3.40.50.10050">
    <property type="entry name" value="Translation initiation factor IF- 2, domain 3"/>
    <property type="match status" value="1"/>
</dbReference>
<dbReference type="AlphaFoldDB" id="A0A8H4PYP9"/>
<evidence type="ECO:0000256" key="13">
    <source>
        <dbReference type="ARBA" id="ARBA00048107"/>
    </source>
</evidence>
<dbReference type="Gene3D" id="3.40.50.300">
    <property type="entry name" value="P-loop containing nucleotide triphosphate hydrolases"/>
    <property type="match status" value="1"/>
</dbReference>
<evidence type="ECO:0000256" key="12">
    <source>
        <dbReference type="ARBA" id="ARBA00032478"/>
    </source>
</evidence>
<dbReference type="GO" id="GO:0003743">
    <property type="term" value="F:translation initiation factor activity"/>
    <property type="evidence" value="ECO:0007669"/>
    <property type="project" value="UniProtKB-KW"/>
</dbReference>
<feature type="coiled-coil region" evidence="14">
    <location>
        <begin position="208"/>
        <end position="285"/>
    </location>
</feature>
<comment type="caution">
    <text evidence="17">The sequence shown here is derived from an EMBL/GenBank/DDBJ whole genome shotgun (WGS) entry which is preliminary data.</text>
</comment>